<gene>
    <name evidence="1" type="ORF">HPB47_012145</name>
</gene>
<dbReference type="Proteomes" id="UP000805193">
    <property type="component" value="Unassembled WGS sequence"/>
</dbReference>
<sequence length="638" mass="71127">MRSGRGKPLNSREPLLSSACGSAVVGRNPATPESAEDKLSPLDDALKNRRLGRPSDFRWVTRTWSYPVPVWSTRRSPPQLCRAVLESSGLQEALAEAQRNSDRSAKDLDREARACLSILAHKFKMPVVRIWGFFLSKLLKRLYDQILVETEGAAELRAACQRCPVVLVPNHRSYLDFLIMSFVTFHLDAPLPCAAAGDNLLSLRWVSSTLRHAGGFFIRRKFGDDCVYRALVTEYLHQMLLDGRHPLEVFVEGTRSRTGKSLPPRTGFVQACLELYRSEKVSDILFVPVSISYDRVLEETLYAREMLGLPKPKETIASLLSARKILGDKFGDIRVRFGTPVSARQTLALDGFSVPQMLTLLVKQQQRGTLSTHFPLACLILGAHKGSASVTSLLAQLNWLAPLAQRSGVRLESEPSALWFHEQVKLHRNFLAIDGDIVHVRVGDTAQGDPDILPQLLLAQYSNEALQWIEPCCKLALCGSRGIEAFRTLNKLLQTEFVYEEWREGDVFRESLDTMSSCDVLLAPEKTKFLASCLEPFLSGLATIADSVALQGALKERDVVTACQERLRQDVATGRIRSYSPLSLDFIKSSLQCLVALGAGEREQSGFVWKKEVLLEVANDARSFLCQDRTLDGQRSAL</sequence>
<evidence type="ECO:0000313" key="1">
    <source>
        <dbReference type="EMBL" id="KAG0410724.1"/>
    </source>
</evidence>
<reference evidence="1 2" key="1">
    <citation type="journal article" date="2020" name="Cell">
        <title>Large-Scale Comparative Analyses of Tick Genomes Elucidate Their Genetic Diversity and Vector Capacities.</title>
        <authorList>
            <consortium name="Tick Genome and Microbiome Consortium (TIGMIC)"/>
            <person name="Jia N."/>
            <person name="Wang J."/>
            <person name="Shi W."/>
            <person name="Du L."/>
            <person name="Sun Y."/>
            <person name="Zhan W."/>
            <person name="Jiang J.F."/>
            <person name="Wang Q."/>
            <person name="Zhang B."/>
            <person name="Ji P."/>
            <person name="Bell-Sakyi L."/>
            <person name="Cui X.M."/>
            <person name="Yuan T.T."/>
            <person name="Jiang B.G."/>
            <person name="Yang W.F."/>
            <person name="Lam T.T."/>
            <person name="Chang Q.C."/>
            <person name="Ding S.J."/>
            <person name="Wang X.J."/>
            <person name="Zhu J.G."/>
            <person name="Ruan X.D."/>
            <person name="Zhao L."/>
            <person name="Wei J.T."/>
            <person name="Ye R.Z."/>
            <person name="Que T.C."/>
            <person name="Du C.H."/>
            <person name="Zhou Y.H."/>
            <person name="Cheng J.X."/>
            <person name="Dai P.F."/>
            <person name="Guo W.B."/>
            <person name="Han X.H."/>
            <person name="Huang E.J."/>
            <person name="Li L.F."/>
            <person name="Wei W."/>
            <person name="Gao Y.C."/>
            <person name="Liu J.Z."/>
            <person name="Shao H.Z."/>
            <person name="Wang X."/>
            <person name="Wang C.C."/>
            <person name="Yang T.C."/>
            <person name="Huo Q.B."/>
            <person name="Li W."/>
            <person name="Chen H.Y."/>
            <person name="Chen S.E."/>
            <person name="Zhou L.G."/>
            <person name="Ni X.B."/>
            <person name="Tian J.H."/>
            <person name="Sheng Y."/>
            <person name="Liu T."/>
            <person name="Pan Y.S."/>
            <person name="Xia L.Y."/>
            <person name="Li J."/>
            <person name="Zhao F."/>
            <person name="Cao W.C."/>
        </authorList>
    </citation>
    <scope>NUCLEOTIDE SEQUENCE [LARGE SCALE GENOMIC DNA]</scope>
    <source>
        <strain evidence="1">Iper-2018</strain>
    </source>
</reference>
<protein>
    <submittedName>
        <fullName evidence="1">Uncharacterized protein</fullName>
    </submittedName>
</protein>
<keyword evidence="2" id="KW-1185">Reference proteome</keyword>
<comment type="caution">
    <text evidence="1">The sequence shown here is derived from an EMBL/GenBank/DDBJ whole genome shotgun (WGS) entry which is preliminary data.</text>
</comment>
<dbReference type="EMBL" id="JABSTQ010011494">
    <property type="protein sequence ID" value="KAG0410724.1"/>
    <property type="molecule type" value="Genomic_DNA"/>
</dbReference>
<evidence type="ECO:0000313" key="2">
    <source>
        <dbReference type="Proteomes" id="UP000805193"/>
    </source>
</evidence>
<accession>A0AC60NUF5</accession>
<name>A0AC60NUF5_IXOPE</name>
<proteinExistence type="predicted"/>
<organism evidence="1 2">
    <name type="scientific">Ixodes persulcatus</name>
    <name type="common">Taiga tick</name>
    <dbReference type="NCBI Taxonomy" id="34615"/>
    <lineage>
        <taxon>Eukaryota</taxon>
        <taxon>Metazoa</taxon>
        <taxon>Ecdysozoa</taxon>
        <taxon>Arthropoda</taxon>
        <taxon>Chelicerata</taxon>
        <taxon>Arachnida</taxon>
        <taxon>Acari</taxon>
        <taxon>Parasitiformes</taxon>
        <taxon>Ixodida</taxon>
        <taxon>Ixodoidea</taxon>
        <taxon>Ixodidae</taxon>
        <taxon>Ixodinae</taxon>
        <taxon>Ixodes</taxon>
    </lineage>
</organism>